<dbReference type="PANTHER" id="PTHR30543:SF21">
    <property type="entry name" value="NAD(P)H-DEPENDENT FMN REDUCTASE LOT6"/>
    <property type="match status" value="1"/>
</dbReference>
<dbReference type="PANTHER" id="PTHR30543">
    <property type="entry name" value="CHROMATE REDUCTASE"/>
    <property type="match status" value="1"/>
</dbReference>
<name>A0ABT9QKQ3_9ACTN</name>
<sequence length="186" mass="20370">MTKIGIILGSTRPGRNGEAVAKWVYEIASKRDDAEFELVDLLDYKLPHLDEAMPPSLGQYTQPHTLEWAAKIASFDGFVMVTPEYNHSTSGALKNAIDFLFAEWNNKAVGFVGYGSAGGARAVEHLRLIAGELMMADVRAQVTLSLATDFENYHLFKPADFHTQSLGATLDQVVAWSKALAPLRAS</sequence>
<evidence type="ECO:0000313" key="3">
    <source>
        <dbReference type="Proteomes" id="UP001225356"/>
    </source>
</evidence>
<dbReference type="Pfam" id="PF03358">
    <property type="entry name" value="FMN_red"/>
    <property type="match status" value="1"/>
</dbReference>
<dbReference type="InterPro" id="IPR029039">
    <property type="entry name" value="Flavoprotein-like_sf"/>
</dbReference>
<dbReference type="Proteomes" id="UP001225356">
    <property type="component" value="Unassembled WGS sequence"/>
</dbReference>
<dbReference type="SUPFAM" id="SSF52218">
    <property type="entry name" value="Flavoproteins"/>
    <property type="match status" value="1"/>
</dbReference>
<accession>A0ABT9QKQ3</accession>
<protein>
    <submittedName>
        <fullName evidence="2">NAD(P)H-dependent FMN reductase</fullName>
    </submittedName>
</protein>
<dbReference type="Gene3D" id="3.40.50.360">
    <property type="match status" value="1"/>
</dbReference>
<dbReference type="RefSeq" id="WP_307563039.1">
    <property type="nucleotide sequence ID" value="NZ_JAUSQU010000001.1"/>
</dbReference>
<feature type="domain" description="NADPH-dependent FMN reductase-like" evidence="1">
    <location>
        <begin position="2"/>
        <end position="148"/>
    </location>
</feature>
<reference evidence="2 3" key="1">
    <citation type="submission" date="2023-07" db="EMBL/GenBank/DDBJ databases">
        <title>Sequencing the genomes of 1000 actinobacteria strains.</title>
        <authorList>
            <person name="Klenk H.-P."/>
        </authorList>
    </citation>
    <scope>NUCLEOTIDE SEQUENCE [LARGE SCALE GENOMIC DNA]</scope>
    <source>
        <strain evidence="2 3">DSM 46740</strain>
    </source>
</reference>
<keyword evidence="3" id="KW-1185">Reference proteome</keyword>
<dbReference type="InterPro" id="IPR005025">
    <property type="entry name" value="FMN_Rdtase-like_dom"/>
</dbReference>
<proteinExistence type="predicted"/>
<dbReference type="EMBL" id="JAUSQU010000001">
    <property type="protein sequence ID" value="MDP9846504.1"/>
    <property type="molecule type" value="Genomic_DNA"/>
</dbReference>
<evidence type="ECO:0000313" key="2">
    <source>
        <dbReference type="EMBL" id="MDP9846504.1"/>
    </source>
</evidence>
<dbReference type="InterPro" id="IPR050712">
    <property type="entry name" value="NAD(P)H-dep_reductase"/>
</dbReference>
<comment type="caution">
    <text evidence="2">The sequence shown here is derived from an EMBL/GenBank/DDBJ whole genome shotgun (WGS) entry which is preliminary data.</text>
</comment>
<gene>
    <name evidence="2" type="ORF">J2853_005715</name>
</gene>
<organism evidence="2 3">
    <name type="scientific">Streptosporangium lutulentum</name>
    <dbReference type="NCBI Taxonomy" id="1461250"/>
    <lineage>
        <taxon>Bacteria</taxon>
        <taxon>Bacillati</taxon>
        <taxon>Actinomycetota</taxon>
        <taxon>Actinomycetes</taxon>
        <taxon>Streptosporangiales</taxon>
        <taxon>Streptosporangiaceae</taxon>
        <taxon>Streptosporangium</taxon>
    </lineage>
</organism>
<evidence type="ECO:0000259" key="1">
    <source>
        <dbReference type="Pfam" id="PF03358"/>
    </source>
</evidence>